<evidence type="ECO:0000313" key="4">
    <source>
        <dbReference type="Proteomes" id="UP000184510"/>
    </source>
</evidence>
<dbReference type="STRING" id="1123071.SAMN02745181_2708"/>
<feature type="signal peptide" evidence="2">
    <location>
        <begin position="1"/>
        <end position="20"/>
    </location>
</feature>
<accession>A0A1M6MEQ2</accession>
<feature type="region of interest" description="Disordered" evidence="1">
    <location>
        <begin position="120"/>
        <end position="228"/>
    </location>
</feature>
<proteinExistence type="predicted"/>
<dbReference type="Proteomes" id="UP000184510">
    <property type="component" value="Unassembled WGS sequence"/>
</dbReference>
<organism evidence="3 4">
    <name type="scientific">Rubritalea squalenifaciens DSM 18772</name>
    <dbReference type="NCBI Taxonomy" id="1123071"/>
    <lineage>
        <taxon>Bacteria</taxon>
        <taxon>Pseudomonadati</taxon>
        <taxon>Verrucomicrobiota</taxon>
        <taxon>Verrucomicrobiia</taxon>
        <taxon>Verrucomicrobiales</taxon>
        <taxon>Rubritaleaceae</taxon>
        <taxon>Rubritalea</taxon>
    </lineage>
</organism>
<sequence length="228" mass="24633">MKKTFLYLTAAAAMSGIVHAQSDFEKDLEKFKPKKSEGSPAEILKKHATGSKKTSYDQDELSADVQDLIQEQTDDKVIQLLEKAEMLMGEATDKLEGKDTGGETIAIETEIIELIYEAAKQKQQQQSSNGQQPQDSAMMEMLQRMMGKQPGEGEGQGEQPGQQPGSKGGEGMTGDSDMAHKDVDGNADGKSSVRRVPKSSGTAGSALPRELHKALDAFNKATSEKANR</sequence>
<protein>
    <submittedName>
        <fullName evidence="3">Uncharacterized protein</fullName>
    </submittedName>
</protein>
<dbReference type="AlphaFoldDB" id="A0A1M6MEQ2"/>
<feature type="compositionally biased region" description="Low complexity" evidence="1">
    <location>
        <begin position="120"/>
        <end position="136"/>
    </location>
</feature>
<keyword evidence="4" id="KW-1185">Reference proteome</keyword>
<evidence type="ECO:0000313" key="3">
    <source>
        <dbReference type="EMBL" id="SHJ81934.1"/>
    </source>
</evidence>
<evidence type="ECO:0000256" key="1">
    <source>
        <dbReference type="SAM" id="MobiDB-lite"/>
    </source>
</evidence>
<reference evidence="3 4" key="1">
    <citation type="submission" date="2016-11" db="EMBL/GenBank/DDBJ databases">
        <authorList>
            <person name="Jaros S."/>
            <person name="Januszkiewicz K."/>
            <person name="Wedrychowicz H."/>
        </authorList>
    </citation>
    <scope>NUCLEOTIDE SEQUENCE [LARGE SCALE GENOMIC DNA]</scope>
    <source>
        <strain evidence="3 4">DSM 18772</strain>
    </source>
</reference>
<dbReference type="OrthoDB" id="9868436at2"/>
<gene>
    <name evidence="3" type="ORF">SAMN02745181_2708</name>
</gene>
<feature type="chain" id="PRO_5013155659" evidence="2">
    <location>
        <begin position="21"/>
        <end position="228"/>
    </location>
</feature>
<dbReference type="InParanoid" id="A0A1M6MEQ2"/>
<dbReference type="RefSeq" id="WP_143184274.1">
    <property type="nucleotide sequence ID" value="NZ_FQYR01000004.1"/>
</dbReference>
<keyword evidence="2" id="KW-0732">Signal</keyword>
<feature type="region of interest" description="Disordered" evidence="1">
    <location>
        <begin position="31"/>
        <end position="58"/>
    </location>
</feature>
<evidence type="ECO:0000256" key="2">
    <source>
        <dbReference type="SAM" id="SignalP"/>
    </source>
</evidence>
<dbReference type="EMBL" id="FQYR01000004">
    <property type="protein sequence ID" value="SHJ81934.1"/>
    <property type="molecule type" value="Genomic_DNA"/>
</dbReference>
<name>A0A1M6MEQ2_9BACT</name>